<reference evidence="1 2" key="1">
    <citation type="submission" date="2019-09" db="EMBL/GenBank/DDBJ databases">
        <authorList>
            <person name="Chandra G."/>
            <person name="Truman W A."/>
        </authorList>
    </citation>
    <scope>NUCLEOTIDE SEQUENCE [LARGE SCALE GENOMIC DNA]</scope>
    <source>
        <strain evidence="1">PS645</strain>
    </source>
</reference>
<accession>A0A5E6UHD2</accession>
<dbReference type="Proteomes" id="UP000325607">
    <property type="component" value="Unassembled WGS sequence"/>
</dbReference>
<proteinExistence type="predicted"/>
<organism evidence="1 2">
    <name type="scientific">Pseudomonas fluorescens</name>
    <dbReference type="NCBI Taxonomy" id="294"/>
    <lineage>
        <taxon>Bacteria</taxon>
        <taxon>Pseudomonadati</taxon>
        <taxon>Pseudomonadota</taxon>
        <taxon>Gammaproteobacteria</taxon>
        <taxon>Pseudomonadales</taxon>
        <taxon>Pseudomonadaceae</taxon>
        <taxon>Pseudomonas</taxon>
    </lineage>
</organism>
<protein>
    <submittedName>
        <fullName evidence="1">Uncharacterized protein</fullName>
    </submittedName>
</protein>
<sequence>MIIALELNHNVLIGLMFFQRCSWDTEKTCCNRQQRMDS</sequence>
<dbReference type="AlphaFoldDB" id="A0A5E6UHD2"/>
<dbReference type="EMBL" id="CABVGX010000026">
    <property type="protein sequence ID" value="VVN02584.1"/>
    <property type="molecule type" value="Genomic_DNA"/>
</dbReference>
<name>A0A5E6UHD2_PSEFL</name>
<gene>
    <name evidence="1" type="ORF">PS645_03369</name>
</gene>
<evidence type="ECO:0000313" key="1">
    <source>
        <dbReference type="EMBL" id="VVN02584.1"/>
    </source>
</evidence>
<evidence type="ECO:0000313" key="2">
    <source>
        <dbReference type="Proteomes" id="UP000325607"/>
    </source>
</evidence>